<dbReference type="EMBL" id="UZAU01000400">
    <property type="status" value="NOT_ANNOTATED_CDS"/>
    <property type="molecule type" value="Genomic_DNA"/>
</dbReference>
<keyword evidence="2" id="KW-1185">Reference proteome</keyword>
<reference evidence="1" key="2">
    <citation type="submission" date="2021-03" db="UniProtKB">
        <authorList>
            <consortium name="EnsemblPlants"/>
        </authorList>
    </citation>
    <scope>IDENTIFICATION</scope>
</reference>
<proteinExistence type="predicted"/>
<dbReference type="AlphaFoldDB" id="A0A803PEH7"/>
<organism evidence="1 2">
    <name type="scientific">Cannabis sativa</name>
    <name type="common">Hemp</name>
    <name type="synonym">Marijuana</name>
    <dbReference type="NCBI Taxonomy" id="3483"/>
    <lineage>
        <taxon>Eukaryota</taxon>
        <taxon>Viridiplantae</taxon>
        <taxon>Streptophyta</taxon>
        <taxon>Embryophyta</taxon>
        <taxon>Tracheophyta</taxon>
        <taxon>Spermatophyta</taxon>
        <taxon>Magnoliopsida</taxon>
        <taxon>eudicotyledons</taxon>
        <taxon>Gunneridae</taxon>
        <taxon>Pentapetalae</taxon>
        <taxon>rosids</taxon>
        <taxon>fabids</taxon>
        <taxon>Rosales</taxon>
        <taxon>Cannabaceae</taxon>
        <taxon>Cannabis</taxon>
    </lineage>
</organism>
<evidence type="ECO:0000313" key="1">
    <source>
        <dbReference type="EnsemblPlants" id="cds.evm.model.04.1771"/>
    </source>
</evidence>
<sequence length="165" mass="18186">MVGKLLWKGISECCKFKYVNLGHHSGLGHALGAYVGANISEFHLIDVQSLFSEKYSTNLVKFAQASLGKTKFVPRLKCQPGRPLLGMGSFKMSFTKYHVLIFFLDGFEELGSKNVPRNLSPSCGVSRLTRGQLGCPLGLHSAQVSFLVDLSLKSETWLGYVSHVF</sequence>
<name>A0A803PEH7_CANSA</name>
<dbReference type="EnsemblPlants" id="evm.model.04.1771">
    <property type="protein sequence ID" value="cds.evm.model.04.1771"/>
    <property type="gene ID" value="evm.TU.04.1771"/>
</dbReference>
<reference evidence="1" key="1">
    <citation type="submission" date="2018-11" db="EMBL/GenBank/DDBJ databases">
        <authorList>
            <person name="Grassa J C."/>
        </authorList>
    </citation>
    <scope>NUCLEOTIDE SEQUENCE [LARGE SCALE GENOMIC DNA]</scope>
</reference>
<dbReference type="Proteomes" id="UP000596661">
    <property type="component" value="Chromosome 4"/>
</dbReference>
<protein>
    <submittedName>
        <fullName evidence="1">Uncharacterized protein</fullName>
    </submittedName>
</protein>
<accession>A0A803PEH7</accession>
<dbReference type="Gramene" id="evm.model.04.1771">
    <property type="protein sequence ID" value="cds.evm.model.04.1771"/>
    <property type="gene ID" value="evm.TU.04.1771"/>
</dbReference>
<evidence type="ECO:0000313" key="2">
    <source>
        <dbReference type="Proteomes" id="UP000596661"/>
    </source>
</evidence>